<organism evidence="1 2">
    <name type="scientific">Hygrophoropsis aurantiaca</name>
    <dbReference type="NCBI Taxonomy" id="72124"/>
    <lineage>
        <taxon>Eukaryota</taxon>
        <taxon>Fungi</taxon>
        <taxon>Dikarya</taxon>
        <taxon>Basidiomycota</taxon>
        <taxon>Agaricomycotina</taxon>
        <taxon>Agaricomycetes</taxon>
        <taxon>Agaricomycetidae</taxon>
        <taxon>Boletales</taxon>
        <taxon>Coniophorineae</taxon>
        <taxon>Hygrophoropsidaceae</taxon>
        <taxon>Hygrophoropsis</taxon>
    </lineage>
</organism>
<dbReference type="Proteomes" id="UP000790377">
    <property type="component" value="Unassembled WGS sequence"/>
</dbReference>
<reference evidence="1" key="1">
    <citation type="journal article" date="2021" name="New Phytol.">
        <title>Evolutionary innovations through gain and loss of genes in the ectomycorrhizal Boletales.</title>
        <authorList>
            <person name="Wu G."/>
            <person name="Miyauchi S."/>
            <person name="Morin E."/>
            <person name="Kuo A."/>
            <person name="Drula E."/>
            <person name="Varga T."/>
            <person name="Kohler A."/>
            <person name="Feng B."/>
            <person name="Cao Y."/>
            <person name="Lipzen A."/>
            <person name="Daum C."/>
            <person name="Hundley H."/>
            <person name="Pangilinan J."/>
            <person name="Johnson J."/>
            <person name="Barry K."/>
            <person name="LaButti K."/>
            <person name="Ng V."/>
            <person name="Ahrendt S."/>
            <person name="Min B."/>
            <person name="Choi I.G."/>
            <person name="Park H."/>
            <person name="Plett J.M."/>
            <person name="Magnuson J."/>
            <person name="Spatafora J.W."/>
            <person name="Nagy L.G."/>
            <person name="Henrissat B."/>
            <person name="Grigoriev I.V."/>
            <person name="Yang Z.L."/>
            <person name="Xu J."/>
            <person name="Martin F.M."/>
        </authorList>
    </citation>
    <scope>NUCLEOTIDE SEQUENCE</scope>
    <source>
        <strain evidence="1">ATCC 28755</strain>
    </source>
</reference>
<accession>A0ACB8A6K1</accession>
<proteinExistence type="predicted"/>
<dbReference type="EMBL" id="MU267788">
    <property type="protein sequence ID" value="KAH7908945.1"/>
    <property type="molecule type" value="Genomic_DNA"/>
</dbReference>
<keyword evidence="2" id="KW-1185">Reference proteome</keyword>
<name>A0ACB8A6K1_9AGAM</name>
<evidence type="ECO:0000313" key="1">
    <source>
        <dbReference type="EMBL" id="KAH7908945.1"/>
    </source>
</evidence>
<protein>
    <submittedName>
        <fullName evidence="1">Uncharacterized protein</fullName>
    </submittedName>
</protein>
<evidence type="ECO:0000313" key="2">
    <source>
        <dbReference type="Proteomes" id="UP000790377"/>
    </source>
</evidence>
<sequence>MNDHGVAQAIRHPDYFIRGGDITFHVEHYIFRVHRYFFERESTYFNQLLASQGDDGEASFDEDTGIYTLEKVTGDDFSRFLWVFYNSEYQYDMQDVPGWLAILTLANRWGFKKVKSLAVRELEKLEIEPVERICIYKEHDIDSSLLVPSYTALCRRKKLSDHPGALKLDMQTVLQLSAARERAQRSAAVRGHMSPTSADAAEEELSSIIMQEFGMVPFSATSDGGINGSSNGPPNGDVIDLQQPPLNKKEKKAAKDAAAKEEKEAAERLAAEKVAAEKIAAEKTAAEKEAAAKAEQERAKAQGNGKPAWGPKVRGLSNSNMIDDVRTESNRSENRQAPRMSVPACDSQPFDFGSLTTDESEAESIFYDAQSSSSVA</sequence>
<comment type="caution">
    <text evidence="1">The sequence shown here is derived from an EMBL/GenBank/DDBJ whole genome shotgun (WGS) entry which is preliminary data.</text>
</comment>
<gene>
    <name evidence="1" type="ORF">BJ138DRAFT_1115397</name>
</gene>